<dbReference type="Pfam" id="PF00575">
    <property type="entry name" value="S1"/>
    <property type="match status" value="1"/>
</dbReference>
<reference evidence="2" key="2">
    <citation type="submission" date="2020-09" db="EMBL/GenBank/DDBJ databases">
        <authorList>
            <person name="Sun Q."/>
            <person name="Zhou Y."/>
        </authorList>
    </citation>
    <scope>NUCLEOTIDE SEQUENCE</scope>
    <source>
        <strain evidence="2">CGMCC 1.14988</strain>
    </source>
</reference>
<dbReference type="AlphaFoldDB" id="A0A8J3A7U9"/>
<keyword evidence="3" id="KW-1185">Reference proteome</keyword>
<dbReference type="GO" id="GO:0003676">
    <property type="term" value="F:nucleic acid binding"/>
    <property type="evidence" value="ECO:0007669"/>
    <property type="project" value="InterPro"/>
</dbReference>
<evidence type="ECO:0000313" key="2">
    <source>
        <dbReference type="EMBL" id="GGI03761.1"/>
    </source>
</evidence>
<evidence type="ECO:0000313" key="3">
    <source>
        <dbReference type="Proteomes" id="UP000650511"/>
    </source>
</evidence>
<dbReference type="Proteomes" id="UP000650511">
    <property type="component" value="Unassembled WGS sequence"/>
</dbReference>
<dbReference type="PANTHER" id="PTHR47559:SF1">
    <property type="entry name" value="OS03G0844900 PROTEIN"/>
    <property type="match status" value="1"/>
</dbReference>
<dbReference type="EMBL" id="BMHA01000002">
    <property type="protein sequence ID" value="GGI03761.1"/>
    <property type="molecule type" value="Genomic_DNA"/>
</dbReference>
<proteinExistence type="predicted"/>
<dbReference type="Gene3D" id="2.40.50.140">
    <property type="entry name" value="Nucleic acid-binding proteins"/>
    <property type="match status" value="1"/>
</dbReference>
<dbReference type="PANTHER" id="PTHR47559">
    <property type="entry name" value="OS03G0844900 PROTEIN"/>
    <property type="match status" value="1"/>
</dbReference>
<reference evidence="2" key="1">
    <citation type="journal article" date="2014" name="Int. J. Syst. Evol. Microbiol.">
        <title>Complete genome sequence of Corynebacterium casei LMG S-19264T (=DSM 44701T), isolated from a smear-ripened cheese.</title>
        <authorList>
            <consortium name="US DOE Joint Genome Institute (JGI-PGF)"/>
            <person name="Walter F."/>
            <person name="Albersmeier A."/>
            <person name="Kalinowski J."/>
            <person name="Ruckert C."/>
        </authorList>
    </citation>
    <scope>NUCLEOTIDE SEQUENCE</scope>
    <source>
        <strain evidence="2">CGMCC 1.14988</strain>
    </source>
</reference>
<name>A0A8J3A7U9_9ACTN</name>
<dbReference type="PROSITE" id="PS50126">
    <property type="entry name" value="S1"/>
    <property type="match status" value="1"/>
</dbReference>
<dbReference type="RefSeq" id="WP_165404159.1">
    <property type="nucleotide sequence ID" value="NZ_BMHA01000002.1"/>
</dbReference>
<feature type="domain" description="S1 motif" evidence="1">
    <location>
        <begin position="6"/>
        <end position="78"/>
    </location>
</feature>
<accession>A0A8J3A7U9</accession>
<dbReference type="InterPro" id="IPR052757">
    <property type="entry name" value="Ribosomal_protein_S1"/>
</dbReference>
<gene>
    <name evidence="2" type="ORF">GCM10011354_05660</name>
</gene>
<protein>
    <submittedName>
        <fullName evidence="2">RNA-binding protein S1</fullName>
    </submittedName>
</protein>
<dbReference type="InterPro" id="IPR003029">
    <property type="entry name" value="S1_domain"/>
</dbReference>
<comment type="caution">
    <text evidence="2">The sequence shown here is derived from an EMBL/GenBank/DDBJ whole genome shotgun (WGS) entry which is preliminary data.</text>
</comment>
<sequence length="128" mass="14594">MVQLQGQIVKGKVVRLEEYGAFVEVSTEDGGVVTGLVHVSEVDADFVENIYAYLAEGDEVDVKVLDVKDDGKVDLSIKRADPEWQDEESVNLRSKLDKDFNKRLRRFMHKSQMIQGEARRQRRGRVVS</sequence>
<dbReference type="SUPFAM" id="SSF50249">
    <property type="entry name" value="Nucleic acid-binding proteins"/>
    <property type="match status" value="1"/>
</dbReference>
<evidence type="ECO:0000259" key="1">
    <source>
        <dbReference type="PROSITE" id="PS50126"/>
    </source>
</evidence>
<dbReference type="InterPro" id="IPR012340">
    <property type="entry name" value="NA-bd_OB-fold"/>
</dbReference>
<dbReference type="SMART" id="SM00316">
    <property type="entry name" value="S1"/>
    <property type="match status" value="1"/>
</dbReference>
<organism evidence="2 3">
    <name type="scientific">Egicoccus halophilus</name>
    <dbReference type="NCBI Taxonomy" id="1670830"/>
    <lineage>
        <taxon>Bacteria</taxon>
        <taxon>Bacillati</taxon>
        <taxon>Actinomycetota</taxon>
        <taxon>Nitriliruptoria</taxon>
        <taxon>Egicoccales</taxon>
        <taxon>Egicoccaceae</taxon>
        <taxon>Egicoccus</taxon>
    </lineage>
</organism>